<feature type="domain" description="DUF4352" evidence="3">
    <location>
        <begin position="90"/>
        <end position="194"/>
    </location>
</feature>
<evidence type="ECO:0000313" key="4">
    <source>
        <dbReference type="EMBL" id="NMD49423.1"/>
    </source>
</evidence>
<name>A0A7X9LDT8_STRRT</name>
<feature type="transmembrane region" description="Helical" evidence="2">
    <location>
        <begin position="12"/>
        <end position="35"/>
    </location>
</feature>
<keyword evidence="1" id="KW-0732">Signal</keyword>
<accession>A0A7X9LDT8</accession>
<dbReference type="Pfam" id="PF11611">
    <property type="entry name" value="DUF4352"/>
    <property type="match status" value="1"/>
</dbReference>
<dbReference type="RefSeq" id="WP_193523684.1">
    <property type="nucleotide sequence ID" value="NZ_JABASA010000013.1"/>
</dbReference>
<proteinExistence type="predicted"/>
<keyword evidence="2" id="KW-0472">Membrane</keyword>
<sequence>MEKRTNVWKILSIVFMSVTGFFFLLTLVMSAFYIVSRQDFNHWTATNNMQDRTIANKKKEIKRLKLEDEIRNGNRSYDDSYDEAKQYIFGESAKLDTGEEVTVTGIKTASNLKIKGASSDDQKIVLTVSVKNTTMNTIQFSPRDFYIYDSALDIADLSNYAGNEKIPDTIKPGETIDVKIYFTISESSPYIVNFGNAYWIPQSAYQKKSRSV</sequence>
<evidence type="ECO:0000259" key="3">
    <source>
        <dbReference type="Pfam" id="PF11611"/>
    </source>
</evidence>
<dbReference type="InterPro" id="IPR029051">
    <property type="entry name" value="DUF4352"/>
</dbReference>
<organism evidence="4 5">
    <name type="scientific">Streptococcus ratti</name>
    <dbReference type="NCBI Taxonomy" id="1341"/>
    <lineage>
        <taxon>Bacteria</taxon>
        <taxon>Bacillati</taxon>
        <taxon>Bacillota</taxon>
        <taxon>Bacilli</taxon>
        <taxon>Lactobacillales</taxon>
        <taxon>Streptococcaceae</taxon>
        <taxon>Streptococcus</taxon>
    </lineage>
</organism>
<keyword evidence="2" id="KW-1133">Transmembrane helix</keyword>
<dbReference type="AlphaFoldDB" id="A0A7X9LDT8"/>
<evidence type="ECO:0000256" key="2">
    <source>
        <dbReference type="SAM" id="Phobius"/>
    </source>
</evidence>
<gene>
    <name evidence="4" type="ORF">HHO37_07070</name>
</gene>
<dbReference type="Gene3D" id="2.60.40.1240">
    <property type="match status" value="1"/>
</dbReference>
<dbReference type="Proteomes" id="UP000532121">
    <property type="component" value="Unassembled WGS sequence"/>
</dbReference>
<keyword evidence="2" id="KW-0812">Transmembrane</keyword>
<evidence type="ECO:0000313" key="5">
    <source>
        <dbReference type="Proteomes" id="UP000532121"/>
    </source>
</evidence>
<dbReference type="InterPro" id="IPR029050">
    <property type="entry name" value="Immunoprotect_excell_Ig-like"/>
</dbReference>
<protein>
    <submittedName>
        <fullName evidence="4">DUF4352 domain-containing protein</fullName>
    </submittedName>
</protein>
<comment type="caution">
    <text evidence="4">The sequence shown here is derived from an EMBL/GenBank/DDBJ whole genome shotgun (WGS) entry which is preliminary data.</text>
</comment>
<dbReference type="EMBL" id="JABASA010000013">
    <property type="protein sequence ID" value="NMD49423.1"/>
    <property type="molecule type" value="Genomic_DNA"/>
</dbReference>
<evidence type="ECO:0000256" key="1">
    <source>
        <dbReference type="ARBA" id="ARBA00022729"/>
    </source>
</evidence>
<reference evidence="4 5" key="1">
    <citation type="submission" date="2020-04" db="EMBL/GenBank/DDBJ databases">
        <title>MicrobeNet Type strains.</title>
        <authorList>
            <person name="Nicholson A.C."/>
        </authorList>
    </citation>
    <scope>NUCLEOTIDE SEQUENCE [LARGE SCALE GENOMIC DNA]</scope>
    <source>
        <strain evidence="4 5">DSM 22768</strain>
    </source>
</reference>